<dbReference type="AlphaFoldDB" id="A0A5N6QEM7"/>
<evidence type="ECO:0000313" key="2">
    <source>
        <dbReference type="Proteomes" id="UP000327013"/>
    </source>
</evidence>
<organism evidence="1 2">
    <name type="scientific">Carpinus fangiana</name>
    <dbReference type="NCBI Taxonomy" id="176857"/>
    <lineage>
        <taxon>Eukaryota</taxon>
        <taxon>Viridiplantae</taxon>
        <taxon>Streptophyta</taxon>
        <taxon>Embryophyta</taxon>
        <taxon>Tracheophyta</taxon>
        <taxon>Spermatophyta</taxon>
        <taxon>Magnoliopsida</taxon>
        <taxon>eudicotyledons</taxon>
        <taxon>Gunneridae</taxon>
        <taxon>Pentapetalae</taxon>
        <taxon>rosids</taxon>
        <taxon>fabids</taxon>
        <taxon>Fagales</taxon>
        <taxon>Betulaceae</taxon>
        <taxon>Carpinus</taxon>
    </lineage>
</organism>
<proteinExistence type="predicted"/>
<keyword evidence="2" id="KW-1185">Reference proteome</keyword>
<gene>
    <name evidence="1" type="ORF">FH972_001340</name>
</gene>
<reference evidence="1 2" key="1">
    <citation type="submission" date="2019-06" db="EMBL/GenBank/DDBJ databases">
        <title>A chromosomal-level reference genome of Carpinus fangiana (Coryloideae, Betulaceae).</title>
        <authorList>
            <person name="Yang X."/>
            <person name="Wang Z."/>
            <person name="Zhang L."/>
            <person name="Hao G."/>
            <person name="Liu J."/>
            <person name="Yang Y."/>
        </authorList>
    </citation>
    <scope>NUCLEOTIDE SEQUENCE [LARGE SCALE GENOMIC DNA]</scope>
    <source>
        <strain evidence="1">Cfa_2016G</strain>
        <tissue evidence="1">Leaf</tissue>
    </source>
</reference>
<sequence>MAMEEDDYNYNDYNDIEAVDERVLIQNLSKMNSNVRKCLLSIFKIGITCSLESPKERMNIEDVTRELHRIKNAFLVVGSHG</sequence>
<evidence type="ECO:0008006" key="3">
    <source>
        <dbReference type="Google" id="ProtNLM"/>
    </source>
</evidence>
<name>A0A5N6QEM7_9ROSI</name>
<accession>A0A5N6QEM7</accession>
<dbReference type="EMBL" id="CM017321">
    <property type="protein sequence ID" value="KAE7996633.1"/>
    <property type="molecule type" value="Genomic_DNA"/>
</dbReference>
<dbReference type="OrthoDB" id="1103805at2759"/>
<protein>
    <recommendedName>
        <fullName evidence="3">Serine-threonine/tyrosine-protein kinase catalytic domain-containing protein</fullName>
    </recommendedName>
</protein>
<evidence type="ECO:0000313" key="1">
    <source>
        <dbReference type="EMBL" id="KAE7996633.1"/>
    </source>
</evidence>
<dbReference type="Proteomes" id="UP000327013">
    <property type="component" value="Chromosome 1"/>
</dbReference>